<feature type="region of interest" description="Disordered" evidence="5">
    <location>
        <begin position="484"/>
        <end position="537"/>
    </location>
</feature>
<feature type="compositionally biased region" description="Basic and acidic residues" evidence="5">
    <location>
        <begin position="667"/>
        <end position="704"/>
    </location>
</feature>
<dbReference type="Gene3D" id="3.30.360.10">
    <property type="entry name" value="Dihydrodipicolinate Reductase, domain 2"/>
    <property type="match status" value="1"/>
</dbReference>
<protein>
    <submittedName>
        <fullName evidence="6">Putative iq calmodulin-binding motif protein</fullName>
    </submittedName>
</protein>
<feature type="compositionally biased region" description="Acidic residues" evidence="5">
    <location>
        <begin position="516"/>
        <end position="529"/>
    </location>
</feature>
<feature type="compositionally biased region" description="Basic residues" evidence="5">
    <location>
        <begin position="363"/>
        <end position="375"/>
    </location>
</feature>
<feature type="region of interest" description="Disordered" evidence="5">
    <location>
        <begin position="653"/>
        <end position="792"/>
    </location>
</feature>
<organism evidence="6 7">
    <name type="scientific">Phaeomoniella chlamydospora</name>
    <name type="common">Phaeoacremonium chlamydosporum</name>
    <dbReference type="NCBI Taxonomy" id="158046"/>
    <lineage>
        <taxon>Eukaryota</taxon>
        <taxon>Fungi</taxon>
        <taxon>Dikarya</taxon>
        <taxon>Ascomycota</taxon>
        <taxon>Pezizomycotina</taxon>
        <taxon>Eurotiomycetes</taxon>
        <taxon>Chaetothyriomycetidae</taxon>
        <taxon>Phaeomoniellales</taxon>
        <taxon>Phaeomoniellaceae</taxon>
        <taxon>Phaeomoniella</taxon>
    </lineage>
</organism>
<dbReference type="PANTHER" id="PTHR31250">
    <property type="entry name" value="IQ DOMAIN-CONTAINING PROTEIN IQM3"/>
    <property type="match status" value="1"/>
</dbReference>
<keyword evidence="3" id="KW-0963">Cytoplasm</keyword>
<keyword evidence="4" id="KW-0539">Nucleus</keyword>
<evidence type="ECO:0000313" key="7">
    <source>
        <dbReference type="Proteomes" id="UP000053317"/>
    </source>
</evidence>
<sequence length="792" mass="89316">MERDCQYSAVQIYDDNRLAIGFTHWLPHVVHDIEDVLQTSGVGPARRRLLAKLGEDFDRNTTPNAEIAARPWYGRCVYESDNNVCDDQVVTISWDEDDTSVPSRPGKTAILHMVANTEKECERRGRVYGSHGELTYDGRTITYFDFLTRKPTVIQVPRQSAKEEKSHGGGDYGLARAFVSAVDAVENKGVAVAEAQIQFVGCTLEDAIRGHAMVFAAEEARREEKVKTFRGHRTRRELEGHTLDPTTRWTEAIRDAQFREATAVQRPSHPQPHSSSLTSGPESGRPTPARADDDPEVQKGQASPARKQWQRVGQIAMRAGADDPVDSESENTASESDTFGHPQHPLSSEEHDHSKSEEGKMAQRQRRAQARNDRKKAAKMMDLQYFLEMVDHKHRYGSNLRQYHNRWKSEPTTQNFFYWLDYGQGKDLELPGCSRERLNREQVRYLSREERLGYLVKVDKDGRLLWAKSGERISTDDEEYRDSIHGVVHKDSSEPRFRDNRETGEMEAESASPSDSSEEDEHSEAEPYTDEFSKAKGPSKLAHVSPAVIFNQLIRTSVKKGNKWIFVADTSFRLYVGIKESGAFQHSSFLHGARISAAGLIRIKDGQLRSLSPLSLRDEGVDMSRVSISKSYAVLVGIEGYTKTRKKIKEAEQDMKHTAEKVTNPQKAKEEEERQKDKSKSAEKERMWLEHKQAEERKKVEEDKRRKREGSFTARLMQKLHLRGSNNSVGLKGASRGAADGDISTHEKSETATAETRDPTSSHQQSEMSPPSPSPVPGPGPEDGVPPPEGTR</sequence>
<dbReference type="InterPro" id="IPR044159">
    <property type="entry name" value="IQM"/>
</dbReference>
<gene>
    <name evidence="6" type="ORF">UCRPC4_g03472</name>
</gene>
<feature type="compositionally biased region" description="Basic and acidic residues" evidence="5">
    <location>
        <begin position="484"/>
        <end position="504"/>
    </location>
</feature>
<comment type="subcellular location">
    <subcellularLocation>
        <location evidence="2">Cytoplasm</location>
    </subcellularLocation>
    <subcellularLocation>
        <location evidence="1">Nucleus</location>
    </subcellularLocation>
</comment>
<dbReference type="PANTHER" id="PTHR31250:SF27">
    <property type="entry name" value="IQ DOMAIN-CONTAINING PROTEIN IQM5"/>
    <property type="match status" value="1"/>
</dbReference>
<evidence type="ECO:0000256" key="2">
    <source>
        <dbReference type="ARBA" id="ARBA00004496"/>
    </source>
</evidence>
<feature type="compositionally biased region" description="Pro residues" evidence="5">
    <location>
        <begin position="770"/>
        <end position="792"/>
    </location>
</feature>
<feature type="region of interest" description="Disordered" evidence="5">
    <location>
        <begin position="262"/>
        <end position="375"/>
    </location>
</feature>
<evidence type="ECO:0000313" key="6">
    <source>
        <dbReference type="EMBL" id="KKY21705.1"/>
    </source>
</evidence>
<evidence type="ECO:0000256" key="4">
    <source>
        <dbReference type="ARBA" id="ARBA00023242"/>
    </source>
</evidence>
<dbReference type="AlphaFoldDB" id="A0A0G2GYJ0"/>
<keyword evidence="7" id="KW-1185">Reference proteome</keyword>
<dbReference type="OrthoDB" id="7344096at2759"/>
<evidence type="ECO:0000256" key="5">
    <source>
        <dbReference type="SAM" id="MobiDB-lite"/>
    </source>
</evidence>
<dbReference type="GO" id="GO:0005634">
    <property type="term" value="C:nucleus"/>
    <property type="evidence" value="ECO:0007669"/>
    <property type="project" value="UniProtKB-SubCell"/>
</dbReference>
<proteinExistence type="predicted"/>
<feature type="compositionally biased region" description="Basic and acidic residues" evidence="5">
    <location>
        <begin position="347"/>
        <end position="361"/>
    </location>
</feature>
<feature type="region of interest" description="Disordered" evidence="5">
    <location>
        <begin position="220"/>
        <end position="247"/>
    </location>
</feature>
<dbReference type="EMBL" id="LCWF01000082">
    <property type="protein sequence ID" value="KKY21705.1"/>
    <property type="molecule type" value="Genomic_DNA"/>
</dbReference>
<name>A0A0G2GYJ0_PHACM</name>
<evidence type="ECO:0000256" key="1">
    <source>
        <dbReference type="ARBA" id="ARBA00004123"/>
    </source>
</evidence>
<comment type="caution">
    <text evidence="6">The sequence shown here is derived from an EMBL/GenBank/DDBJ whole genome shotgun (WGS) entry which is preliminary data.</text>
</comment>
<accession>A0A0G2GYJ0</accession>
<feature type="compositionally biased region" description="Basic and acidic residues" evidence="5">
    <location>
        <begin position="743"/>
        <end position="760"/>
    </location>
</feature>
<feature type="compositionally biased region" description="Low complexity" evidence="5">
    <location>
        <begin position="267"/>
        <end position="276"/>
    </location>
</feature>
<evidence type="ECO:0000256" key="3">
    <source>
        <dbReference type="ARBA" id="ARBA00022490"/>
    </source>
</evidence>
<dbReference type="GO" id="GO:0005737">
    <property type="term" value="C:cytoplasm"/>
    <property type="evidence" value="ECO:0007669"/>
    <property type="project" value="UniProtKB-SubCell"/>
</dbReference>
<dbReference type="Proteomes" id="UP000053317">
    <property type="component" value="Unassembled WGS sequence"/>
</dbReference>
<reference evidence="6 7" key="2">
    <citation type="submission" date="2015-05" db="EMBL/GenBank/DDBJ databases">
        <authorList>
            <person name="Morales-Cruz A."/>
            <person name="Amrine K.C."/>
            <person name="Cantu D."/>
        </authorList>
    </citation>
    <scope>NUCLEOTIDE SEQUENCE [LARGE SCALE GENOMIC DNA]</scope>
    <source>
        <strain evidence="6">UCRPC4</strain>
    </source>
</reference>
<reference evidence="6 7" key="1">
    <citation type="submission" date="2015-05" db="EMBL/GenBank/DDBJ databases">
        <title>Distinctive expansion of gene families associated with plant cell wall degradation and secondary metabolism in the genomes of grapevine trunk pathogens.</title>
        <authorList>
            <person name="Lawrence D.P."/>
            <person name="Travadon R."/>
            <person name="Rolshausen P.E."/>
            <person name="Baumgartner K."/>
        </authorList>
    </citation>
    <scope>NUCLEOTIDE SEQUENCE [LARGE SCALE GENOMIC DNA]</scope>
    <source>
        <strain evidence="6">UCRPC4</strain>
    </source>
</reference>